<feature type="active site" evidence="1">
    <location>
        <position position="42"/>
    </location>
</feature>
<evidence type="ECO:0000313" key="3">
    <source>
        <dbReference type="EnsemblPlants" id="KRH42257"/>
    </source>
</evidence>
<dbReference type="InterPro" id="IPR050085">
    <property type="entry name" value="AGPR"/>
</dbReference>
<dbReference type="STRING" id="3847.A0A0R0IIM4"/>
<dbReference type="EnsemblPlants" id="KRH42257">
    <property type="protein sequence ID" value="KRH42257"/>
    <property type="gene ID" value="GLYMA_08G079000"/>
</dbReference>
<dbReference type="GO" id="GO:0008652">
    <property type="term" value="P:amino acid biosynthetic process"/>
    <property type="evidence" value="ECO:0007669"/>
    <property type="project" value="UniProtKB-KW"/>
</dbReference>
<dbReference type="SUPFAM" id="SSF51735">
    <property type="entry name" value="NAD(P)-binding Rossmann-fold domains"/>
    <property type="match status" value="1"/>
</dbReference>
<gene>
    <name evidence="2" type="ORF">GLYMA_08G079000</name>
</gene>
<dbReference type="AlphaFoldDB" id="A0A0R0IIM4"/>
<dbReference type="InterPro" id="IPR023013">
    <property type="entry name" value="AGPR_AS"/>
</dbReference>
<name>A0A0R0IIM4_SOYBN</name>
<evidence type="ECO:0000256" key="1">
    <source>
        <dbReference type="PROSITE-ProRule" id="PRU10010"/>
    </source>
</evidence>
<proteinExistence type="predicted"/>
<dbReference type="Gene3D" id="3.40.50.720">
    <property type="entry name" value="NAD(P)-binding Rossmann-like Domain"/>
    <property type="match status" value="1"/>
</dbReference>
<dbReference type="PROSITE" id="PS01224">
    <property type="entry name" value="ARGC"/>
    <property type="match status" value="1"/>
</dbReference>
<dbReference type="SMR" id="A0A0R0IIM4"/>
<dbReference type="EMBL" id="CM000841">
    <property type="protein sequence ID" value="KRH42257.1"/>
    <property type="molecule type" value="Genomic_DNA"/>
</dbReference>
<organism evidence="2">
    <name type="scientific">Glycine max</name>
    <name type="common">Soybean</name>
    <name type="synonym">Glycine hispida</name>
    <dbReference type="NCBI Taxonomy" id="3847"/>
    <lineage>
        <taxon>Eukaryota</taxon>
        <taxon>Viridiplantae</taxon>
        <taxon>Streptophyta</taxon>
        <taxon>Embryophyta</taxon>
        <taxon>Tracheophyta</taxon>
        <taxon>Spermatophyta</taxon>
        <taxon>Magnoliopsida</taxon>
        <taxon>eudicotyledons</taxon>
        <taxon>Gunneridae</taxon>
        <taxon>Pentapetalae</taxon>
        <taxon>rosids</taxon>
        <taxon>fabids</taxon>
        <taxon>Fabales</taxon>
        <taxon>Fabaceae</taxon>
        <taxon>Papilionoideae</taxon>
        <taxon>50 kb inversion clade</taxon>
        <taxon>NPAAA clade</taxon>
        <taxon>indigoferoid/millettioid clade</taxon>
        <taxon>Phaseoleae</taxon>
        <taxon>Glycine</taxon>
        <taxon>Glycine subgen. Soja</taxon>
    </lineage>
</organism>
<keyword evidence="4" id="KW-1185">Reference proteome</keyword>
<reference evidence="2 3" key="1">
    <citation type="journal article" date="2010" name="Nature">
        <title>Genome sequence of the palaeopolyploid soybean.</title>
        <authorList>
            <person name="Schmutz J."/>
            <person name="Cannon S.B."/>
            <person name="Schlueter J."/>
            <person name="Ma J."/>
            <person name="Mitros T."/>
            <person name="Nelson W."/>
            <person name="Hyten D.L."/>
            <person name="Song Q."/>
            <person name="Thelen J.J."/>
            <person name="Cheng J."/>
            <person name="Xu D."/>
            <person name="Hellsten U."/>
            <person name="May G.D."/>
            <person name="Yu Y."/>
            <person name="Sakurai T."/>
            <person name="Umezawa T."/>
            <person name="Bhattacharyya M.K."/>
            <person name="Sandhu D."/>
            <person name="Valliyodan B."/>
            <person name="Lindquist E."/>
            <person name="Peto M."/>
            <person name="Grant D."/>
            <person name="Shu S."/>
            <person name="Goodstein D."/>
            <person name="Barry K."/>
            <person name="Futrell-Griggs M."/>
            <person name="Abernathy B."/>
            <person name="Du J."/>
            <person name="Tian Z."/>
            <person name="Zhu L."/>
            <person name="Gill N."/>
            <person name="Joshi T."/>
            <person name="Libault M."/>
            <person name="Sethuraman A."/>
            <person name="Zhang X.-C."/>
            <person name="Shinozaki K."/>
            <person name="Nguyen H.T."/>
            <person name="Wing R.A."/>
            <person name="Cregan P."/>
            <person name="Specht J."/>
            <person name="Grimwood J."/>
            <person name="Rokhsar D."/>
            <person name="Stacey G."/>
            <person name="Shoemaker R.C."/>
            <person name="Jackson S.A."/>
        </authorList>
    </citation>
    <scope>NUCLEOTIDE SEQUENCE [LARGE SCALE GENOMIC DNA]</scope>
    <source>
        <strain evidence="3">cv. Williams 82</strain>
        <tissue evidence="2">Callus</tissue>
    </source>
</reference>
<accession>A0A0R0IIM4</accession>
<evidence type="ECO:0000313" key="4">
    <source>
        <dbReference type="Proteomes" id="UP000008827"/>
    </source>
</evidence>
<dbReference type="PANTHER" id="PTHR32338">
    <property type="entry name" value="N-ACETYL-GAMMA-GLUTAMYL-PHOSPHATE REDUCTASE, CHLOROPLASTIC-RELATED-RELATED"/>
    <property type="match status" value="1"/>
</dbReference>
<dbReference type="InParanoid" id="A0A0R0IIM4"/>
<dbReference type="Gramene" id="KRH42257">
    <property type="protein sequence ID" value="KRH42257"/>
    <property type="gene ID" value="GLYMA_08G079000"/>
</dbReference>
<dbReference type="Proteomes" id="UP000008827">
    <property type="component" value="Chromosome 8"/>
</dbReference>
<sequence>MKSGMVSSIEHQICRKKLYMYGLTEVLREEIKNSHLVANPGCYPTSVELPLVPLIKIGLIHSLYFSFTQGIPH</sequence>
<evidence type="ECO:0000313" key="2">
    <source>
        <dbReference type="EMBL" id="KRH42257.1"/>
    </source>
</evidence>
<dbReference type="GO" id="GO:0003942">
    <property type="term" value="F:N-acetyl-gamma-glutamyl-phosphate reductase activity"/>
    <property type="evidence" value="ECO:0007669"/>
    <property type="project" value="InterPro"/>
</dbReference>
<reference evidence="3" key="2">
    <citation type="submission" date="2018-02" db="UniProtKB">
        <authorList>
            <consortium name="EnsemblPlants"/>
        </authorList>
    </citation>
    <scope>IDENTIFICATION</scope>
    <source>
        <strain evidence="3">Williams 82</strain>
    </source>
</reference>
<protein>
    <submittedName>
        <fullName evidence="2 3">Uncharacterized protein</fullName>
    </submittedName>
</protein>
<dbReference type="InterPro" id="IPR036291">
    <property type="entry name" value="NAD(P)-bd_dom_sf"/>
</dbReference>
<dbReference type="OrthoDB" id="8197307at2759"/>
<reference evidence="2" key="3">
    <citation type="submission" date="2018-07" db="EMBL/GenBank/DDBJ databases">
        <title>WGS assembly of Glycine max.</title>
        <authorList>
            <person name="Schmutz J."/>
            <person name="Cannon S."/>
            <person name="Schlueter J."/>
            <person name="Ma J."/>
            <person name="Mitros T."/>
            <person name="Nelson W."/>
            <person name="Hyten D."/>
            <person name="Song Q."/>
            <person name="Thelen J."/>
            <person name="Cheng J."/>
            <person name="Xu D."/>
            <person name="Hellsten U."/>
            <person name="May G."/>
            <person name="Yu Y."/>
            <person name="Sakurai T."/>
            <person name="Umezawa T."/>
            <person name="Bhattacharyya M."/>
            <person name="Sandhu D."/>
            <person name="Valliyodan B."/>
            <person name="Lindquist E."/>
            <person name="Peto M."/>
            <person name="Grant D."/>
            <person name="Shu S."/>
            <person name="Goodstein D."/>
            <person name="Barry K."/>
            <person name="Futrell-Griggs M."/>
            <person name="Abernathy B."/>
            <person name="Du J."/>
            <person name="Tian Z."/>
            <person name="Zhu L."/>
            <person name="Gill N."/>
            <person name="Joshi T."/>
            <person name="Libault M."/>
            <person name="Sethuraman A."/>
            <person name="Zhang X."/>
            <person name="Shinozaki K."/>
            <person name="Nguyen H."/>
            <person name="Wing R."/>
            <person name="Cregan P."/>
            <person name="Specht J."/>
            <person name="Grimwood J."/>
            <person name="Rokhsar D."/>
            <person name="Stacey G."/>
            <person name="Shoemaker R."/>
            <person name="Jackson S."/>
        </authorList>
    </citation>
    <scope>NUCLEOTIDE SEQUENCE</scope>
    <source>
        <tissue evidence="2">Callus</tissue>
    </source>
</reference>
<dbReference type="PANTHER" id="PTHR32338:SF10">
    <property type="entry name" value="N-ACETYL-GAMMA-GLUTAMYL-PHOSPHATE REDUCTASE, CHLOROPLASTIC-RELATED"/>
    <property type="match status" value="1"/>
</dbReference>